<dbReference type="OrthoDB" id="9773461at2"/>
<dbReference type="Proteomes" id="UP000219435">
    <property type="component" value="Unassembled WGS sequence"/>
</dbReference>
<protein>
    <submittedName>
        <fullName evidence="2">L-proline dehydrogenase</fullName>
    </submittedName>
</protein>
<sequence length="293" mass="30693">MTRPVDRLLTPILRRAGRAYLAGSERPSALAVAGRLLALGSMVSIAYWNAPVEPPAAVLAENAAALDALAAWGRRARLAIKVPALGRDCGAVRELASRAAESGVRLDFDAHAPADADVTLELAGAARAQGARVAVALPARWARSLDDVARAADGDLGVRVVKGQWPEEGGRHLVGDRELRAAYLRLVERLSGTDVPFALATHDPVLLGRALELTGRSSAPAAVELLPGLPLRRPLAVSARAGARVDFYVPYGSPSLGYPVSSVLSRPRLAAAFGQGLLRGSRNQSIQLGELPG</sequence>
<reference evidence="3" key="1">
    <citation type="submission" date="2017-08" db="EMBL/GenBank/DDBJ databases">
        <authorList>
            <person name="Varghese N."/>
            <person name="Submissions S."/>
        </authorList>
    </citation>
    <scope>NUCLEOTIDE SEQUENCE [LARGE SCALE GENOMIC DNA]</scope>
    <source>
        <strain evidence="3">DSM 4725</strain>
    </source>
</reference>
<accession>A0A285V1C8</accession>
<name>A0A285V1C8_9ACTN</name>
<keyword evidence="1" id="KW-0560">Oxidoreductase</keyword>
<dbReference type="RefSeq" id="WP_097193818.1">
    <property type="nucleotide sequence ID" value="NZ_OBQI01000001.1"/>
</dbReference>
<organism evidence="2 3">
    <name type="scientific">Blastococcus aggregatus</name>
    <dbReference type="NCBI Taxonomy" id="38502"/>
    <lineage>
        <taxon>Bacteria</taxon>
        <taxon>Bacillati</taxon>
        <taxon>Actinomycetota</taxon>
        <taxon>Actinomycetes</taxon>
        <taxon>Geodermatophilales</taxon>
        <taxon>Geodermatophilaceae</taxon>
        <taxon>Blastococcus</taxon>
    </lineage>
</organism>
<dbReference type="InterPro" id="IPR029041">
    <property type="entry name" value="FAD-linked_oxidoreductase-like"/>
</dbReference>
<evidence type="ECO:0000256" key="1">
    <source>
        <dbReference type="ARBA" id="ARBA00023002"/>
    </source>
</evidence>
<dbReference type="SUPFAM" id="SSF51730">
    <property type="entry name" value="FAD-linked oxidoreductase"/>
    <property type="match status" value="1"/>
</dbReference>
<proteinExistence type="predicted"/>
<evidence type="ECO:0000313" key="2">
    <source>
        <dbReference type="EMBL" id="SOC47727.1"/>
    </source>
</evidence>
<dbReference type="EMBL" id="OBQI01000001">
    <property type="protein sequence ID" value="SOC47727.1"/>
    <property type="molecule type" value="Genomic_DNA"/>
</dbReference>
<gene>
    <name evidence="2" type="ORF">SAMN05660748_0985</name>
</gene>
<dbReference type="Gene3D" id="3.20.20.220">
    <property type="match status" value="1"/>
</dbReference>
<evidence type="ECO:0000313" key="3">
    <source>
        <dbReference type="Proteomes" id="UP000219435"/>
    </source>
</evidence>
<dbReference type="AlphaFoldDB" id="A0A285V1C8"/>
<keyword evidence="3" id="KW-1185">Reference proteome</keyword>
<dbReference type="GO" id="GO:0016491">
    <property type="term" value="F:oxidoreductase activity"/>
    <property type="evidence" value="ECO:0007669"/>
    <property type="project" value="UniProtKB-KW"/>
</dbReference>